<evidence type="ECO:0000256" key="15">
    <source>
        <dbReference type="ARBA" id="ARBA00023211"/>
    </source>
</evidence>
<dbReference type="Proteomes" id="UP001153737">
    <property type="component" value="Chromosome 1"/>
</dbReference>
<keyword evidence="5" id="KW-0963">Cytoplasm</keyword>
<evidence type="ECO:0000256" key="3">
    <source>
        <dbReference type="ARBA" id="ARBA00004922"/>
    </source>
</evidence>
<keyword evidence="22" id="KW-1185">Reference proteome</keyword>
<dbReference type="FunFam" id="3.10.180.20:FF:000001">
    <property type="entry name" value="alpha-1,3-mannosyl-glycoprotein 2-beta-N-acetylglucosaminyltransferase"/>
    <property type="match status" value="1"/>
</dbReference>
<evidence type="ECO:0000256" key="2">
    <source>
        <dbReference type="ARBA" id="ARBA00004556"/>
    </source>
</evidence>
<evidence type="ECO:0000256" key="7">
    <source>
        <dbReference type="ARBA" id="ARBA00022679"/>
    </source>
</evidence>
<dbReference type="Pfam" id="PF03071">
    <property type="entry name" value="GNT-I"/>
    <property type="match status" value="1"/>
</dbReference>
<dbReference type="InterPro" id="IPR029044">
    <property type="entry name" value="Nucleotide-diphossugar_trans"/>
</dbReference>
<evidence type="ECO:0000256" key="5">
    <source>
        <dbReference type="ARBA" id="ARBA00022490"/>
    </source>
</evidence>
<keyword evidence="13 20" id="KW-0472">Membrane</keyword>
<keyword evidence="15 20" id="KW-0464">Manganese</keyword>
<dbReference type="PANTHER" id="PTHR10468:SF0">
    <property type="entry name" value="ALPHA-1,3-MANNOSYL-GLYCOPROTEIN 2-BETA-N-ACETYLGLUCOSAMINYLTRANSFERASE"/>
    <property type="match status" value="1"/>
</dbReference>
<proteinExistence type="inferred from homology"/>
<dbReference type="AlphaFoldDB" id="A0A9P0D7Y6"/>
<evidence type="ECO:0000256" key="20">
    <source>
        <dbReference type="RuleBase" id="RU368119"/>
    </source>
</evidence>
<keyword evidence="9 20" id="KW-0479">Metal-binding</keyword>
<dbReference type="Gene3D" id="3.90.550.10">
    <property type="entry name" value="Spore Coat Polysaccharide Biosynthesis Protein SpsA, Chain A"/>
    <property type="match status" value="1"/>
</dbReference>
<evidence type="ECO:0000256" key="10">
    <source>
        <dbReference type="ARBA" id="ARBA00022968"/>
    </source>
</evidence>
<comment type="catalytic activity">
    <reaction evidence="19 20">
        <text>N(4)-(alpha-D-Man-(1-&gt;3)-[alpha-D-Man-(1-&gt;3)-[alpha-D-Man-(1-&gt;6)]-alpha-D-Man-(1-&gt;6)]-beta-D-Man-(1-&gt;4)-beta-D-GlcNAc-(1-&gt;4)-beta-D-GlcNAc)-L-asparaginyl-[protein] (N-glucan mannose isomer 5A1,2) + UDP-N-acetyl-alpha-D-glucosamine = N(4)-{beta-D-GlcNAc-(1-&gt;2)-alpha-D-Man-(1-&gt;3)-[alpha-D-Man-(1-&gt;3)-[alpha-D-Man-(1-&gt;6)]-alpha-D-Man-(1-&gt;6)]-beta-D-Man-(1-&gt;4)-beta-D-GlcNAc-(1-&gt;4)-beta-D-GlcNAc}-L-asparaginyl-[protein] + UDP + H(+)</text>
        <dbReference type="Rhea" id="RHEA:11456"/>
        <dbReference type="Rhea" id="RHEA-COMP:14367"/>
        <dbReference type="Rhea" id="RHEA-COMP:14368"/>
        <dbReference type="ChEBI" id="CHEBI:15378"/>
        <dbReference type="ChEBI" id="CHEBI:57705"/>
        <dbReference type="ChEBI" id="CHEBI:58223"/>
        <dbReference type="ChEBI" id="CHEBI:59087"/>
        <dbReference type="ChEBI" id="CHEBI:60625"/>
        <dbReference type="EC" id="2.4.1.101"/>
    </reaction>
</comment>
<evidence type="ECO:0000256" key="13">
    <source>
        <dbReference type="ARBA" id="ARBA00023136"/>
    </source>
</evidence>
<keyword evidence="7" id="KW-0808">Transferase</keyword>
<gene>
    <name evidence="21" type="ORF">PHAECO_LOCUS1385</name>
</gene>
<keyword evidence="11 20" id="KW-1133">Transmembrane helix</keyword>
<evidence type="ECO:0000313" key="21">
    <source>
        <dbReference type="EMBL" id="CAH1116545.1"/>
    </source>
</evidence>
<keyword evidence="8 20" id="KW-0812">Transmembrane</keyword>
<keyword evidence="12 20" id="KW-0333">Golgi apparatus</keyword>
<dbReference type="CDD" id="cd02514">
    <property type="entry name" value="GT13_GLCNAC-TI"/>
    <property type="match status" value="1"/>
</dbReference>
<protein>
    <recommendedName>
        <fullName evidence="17 20">Alpha-1,3-mannosyl-glycoprotein 2-beta-N-acetylglucosaminyltransferase</fullName>
        <shortName evidence="20">GNT-I</shortName>
        <shortName evidence="20">GlcNAc-T I</shortName>
        <ecNumber evidence="17 20">2.4.1.101</ecNumber>
    </recommendedName>
    <alternativeName>
        <fullName evidence="18 20">N-glycosyl-oligosaccharide-glycoprotein N-acetylglucosaminyltransferase I</fullName>
    </alternativeName>
</protein>
<evidence type="ECO:0000256" key="19">
    <source>
        <dbReference type="ARBA" id="ARBA00049421"/>
    </source>
</evidence>
<evidence type="ECO:0000313" key="22">
    <source>
        <dbReference type="Proteomes" id="UP001153737"/>
    </source>
</evidence>
<evidence type="ECO:0000256" key="18">
    <source>
        <dbReference type="ARBA" id="ARBA00041712"/>
    </source>
</evidence>
<comment type="cofactor">
    <cofactor evidence="20">
        <name>Mn(2+)</name>
        <dbReference type="ChEBI" id="CHEBI:29035"/>
    </cofactor>
    <text evidence="20">The cofactor is mostly bound to the substrate.</text>
</comment>
<evidence type="ECO:0000256" key="16">
    <source>
        <dbReference type="ARBA" id="ARBA00037706"/>
    </source>
</evidence>
<dbReference type="OrthoDB" id="440755at2759"/>
<feature type="transmembrane region" description="Helical" evidence="20">
    <location>
        <begin position="7"/>
        <end position="25"/>
    </location>
</feature>
<reference evidence="21" key="2">
    <citation type="submission" date="2022-10" db="EMBL/GenBank/DDBJ databases">
        <authorList>
            <consortium name="ENA_rothamsted_submissions"/>
            <consortium name="culmorum"/>
            <person name="King R."/>
        </authorList>
    </citation>
    <scope>NUCLEOTIDE SEQUENCE</scope>
</reference>
<accession>A0A9P0D7Y6</accession>
<dbReference type="GO" id="GO:0030145">
    <property type="term" value="F:manganese ion binding"/>
    <property type="evidence" value="ECO:0007669"/>
    <property type="project" value="UniProtKB-UniRule"/>
</dbReference>
<evidence type="ECO:0000256" key="17">
    <source>
        <dbReference type="ARBA" id="ARBA00038949"/>
    </source>
</evidence>
<dbReference type="InterPro" id="IPR004139">
    <property type="entry name" value="Glyco_trans_13"/>
</dbReference>
<reference evidence="21" key="1">
    <citation type="submission" date="2022-01" db="EMBL/GenBank/DDBJ databases">
        <authorList>
            <person name="King R."/>
        </authorList>
    </citation>
    <scope>NUCLEOTIDE SEQUENCE</scope>
</reference>
<keyword evidence="10 20" id="KW-0735">Signal-anchor</keyword>
<evidence type="ECO:0000256" key="6">
    <source>
        <dbReference type="ARBA" id="ARBA00022676"/>
    </source>
</evidence>
<dbReference type="InterPro" id="IPR052261">
    <property type="entry name" value="Glycosyltransferase_13"/>
</dbReference>
<evidence type="ECO:0000256" key="9">
    <source>
        <dbReference type="ARBA" id="ARBA00022723"/>
    </source>
</evidence>
<organism evidence="21 22">
    <name type="scientific">Phaedon cochleariae</name>
    <name type="common">Mustard beetle</name>
    <dbReference type="NCBI Taxonomy" id="80249"/>
    <lineage>
        <taxon>Eukaryota</taxon>
        <taxon>Metazoa</taxon>
        <taxon>Ecdysozoa</taxon>
        <taxon>Arthropoda</taxon>
        <taxon>Hexapoda</taxon>
        <taxon>Insecta</taxon>
        <taxon>Pterygota</taxon>
        <taxon>Neoptera</taxon>
        <taxon>Endopterygota</taxon>
        <taxon>Coleoptera</taxon>
        <taxon>Polyphaga</taxon>
        <taxon>Cucujiformia</taxon>
        <taxon>Chrysomeloidea</taxon>
        <taxon>Chrysomelidae</taxon>
        <taxon>Chrysomelinae</taxon>
        <taxon>Chrysomelini</taxon>
        <taxon>Phaedon</taxon>
    </lineage>
</organism>
<dbReference type="EC" id="2.4.1.101" evidence="17 20"/>
<evidence type="ECO:0000256" key="8">
    <source>
        <dbReference type="ARBA" id="ARBA00022692"/>
    </source>
</evidence>
<comment type="subcellular location">
    <subcellularLocation>
        <location evidence="2">Cytoplasm</location>
        <location evidence="2">Perinuclear region</location>
    </subcellularLocation>
    <subcellularLocation>
        <location evidence="1 20">Golgi apparatus membrane</location>
        <topology evidence="1 20">Single-pass type II membrane protein</topology>
    </subcellularLocation>
</comment>
<evidence type="ECO:0000256" key="11">
    <source>
        <dbReference type="ARBA" id="ARBA00022989"/>
    </source>
</evidence>
<evidence type="ECO:0000256" key="1">
    <source>
        <dbReference type="ARBA" id="ARBA00004323"/>
    </source>
</evidence>
<dbReference type="Gene3D" id="3.10.180.20">
    <property type="entry name" value="N-Acetylglucosaminyltransferase I, Domain 2"/>
    <property type="match status" value="1"/>
</dbReference>
<sequence length="428" mass="50234">MRIKRTSLVIGIILIIWSSLLYISLSIRPIPSKDDEDVDHQIVILEQSISGEFERNNVIINRAQKLLELKKKAEHRTNLLAMELQNVKIPILVFACNRVTVNRCLDGLIKYRPDPDQFPIIVSQDCNHEETRDVILKYGTQLSLIQQPDQSDIQVPPKEKKFKGYFKIARHYGWALNQMFFNFNFSTAIIVEDDLEVAPDFFEYFLGTYPLLVKDSSLWCISAWNDNGKEGVVNVNRPELLYRTDFFPGLGWMLTKNVWMELSTKWPKAYWDDWIRDPAQRRDRSCIRPEISRTRTFGKSGVSNGMFYEKHLKYIKLDEEFVPFTKMNLSYLLKDIYDNDFVHKVYQSPIVKHQDLKDGKVEYNVPVRITYRTRDEYKMITKKLGLMDDFKSGVPRTAYKGIVTFHFEGKMVHLAPNANWKGYDITWS</sequence>
<keyword evidence="14" id="KW-1015">Disulfide bond</keyword>
<evidence type="ECO:0000256" key="4">
    <source>
        <dbReference type="ARBA" id="ARBA00006492"/>
    </source>
</evidence>
<dbReference type="GO" id="GO:0006487">
    <property type="term" value="P:protein N-linked glycosylation"/>
    <property type="evidence" value="ECO:0007669"/>
    <property type="project" value="TreeGrafter"/>
</dbReference>
<evidence type="ECO:0000256" key="14">
    <source>
        <dbReference type="ARBA" id="ARBA00023157"/>
    </source>
</evidence>
<dbReference type="PANTHER" id="PTHR10468">
    <property type="entry name" value="PROTEIN O-LINKED-MANNOSE BETA-1,2-N-ACETYLGLUCOSAMINYLTRANSFERASE 1/ALPHA-1,3-MANNOSYL-GLYCOPROTEIN 2-BETA-N-ACETYLGLUCOSAMINYLTRANSFERASE"/>
    <property type="match status" value="1"/>
</dbReference>
<dbReference type="SUPFAM" id="SSF53448">
    <property type="entry name" value="Nucleotide-diphospho-sugar transferases"/>
    <property type="match status" value="1"/>
</dbReference>
<dbReference type="FunFam" id="3.90.550.10:FF:000055">
    <property type="entry name" value="Alpha-1,3-mannosyl-glycoprotein 2-beta-N-acetylglucosaminyltransferase"/>
    <property type="match status" value="1"/>
</dbReference>
<dbReference type="EMBL" id="OU896707">
    <property type="protein sequence ID" value="CAH1116545.1"/>
    <property type="molecule type" value="Genomic_DNA"/>
</dbReference>
<comment type="pathway">
    <text evidence="3 20">Protein modification; protein glycosylation.</text>
</comment>
<name>A0A9P0D7Y6_PHACE</name>
<dbReference type="GO" id="GO:0003827">
    <property type="term" value="F:alpha-1,3-mannosylglycoprotein 2-beta-N-acetylglucosaminyltransferase activity"/>
    <property type="evidence" value="ECO:0007669"/>
    <property type="project" value="UniProtKB-UniRule"/>
</dbReference>
<comment type="function">
    <text evidence="16 20">Initiates complex N-linked carbohydrate formation. Essential for the conversion of high-mannose to hybrid and complex N-glycans.</text>
</comment>
<dbReference type="GO" id="GO:0000139">
    <property type="term" value="C:Golgi membrane"/>
    <property type="evidence" value="ECO:0007669"/>
    <property type="project" value="UniProtKB-SubCell"/>
</dbReference>
<evidence type="ECO:0000256" key="12">
    <source>
        <dbReference type="ARBA" id="ARBA00023034"/>
    </source>
</evidence>
<comment type="similarity">
    <text evidence="4 20">Belongs to the glycosyltransferase 13 family.</text>
</comment>
<dbReference type="GO" id="GO:0048471">
    <property type="term" value="C:perinuclear region of cytoplasm"/>
    <property type="evidence" value="ECO:0007669"/>
    <property type="project" value="UniProtKB-SubCell"/>
</dbReference>
<keyword evidence="6 20" id="KW-0328">Glycosyltransferase</keyword>